<dbReference type="Gene3D" id="3.30.420.10">
    <property type="entry name" value="Ribonuclease H-like superfamily/Ribonuclease H"/>
    <property type="match status" value="1"/>
</dbReference>
<evidence type="ECO:0000313" key="2">
    <source>
        <dbReference type="EMBL" id="RDX91150.1"/>
    </source>
</evidence>
<dbReference type="GO" id="GO:0015074">
    <property type="term" value="P:DNA integration"/>
    <property type="evidence" value="ECO:0007669"/>
    <property type="project" value="InterPro"/>
</dbReference>
<dbReference type="AlphaFoldDB" id="A0A371GKT9"/>
<dbReference type="InterPro" id="IPR036397">
    <property type="entry name" value="RNaseH_sf"/>
</dbReference>
<dbReference type="GO" id="GO:0003676">
    <property type="term" value="F:nucleic acid binding"/>
    <property type="evidence" value="ECO:0007669"/>
    <property type="project" value="InterPro"/>
</dbReference>
<gene>
    <name evidence="2" type="ORF">CR513_26913</name>
</gene>
<reference evidence="2" key="1">
    <citation type="submission" date="2018-05" db="EMBL/GenBank/DDBJ databases">
        <title>Draft genome of Mucuna pruriens seed.</title>
        <authorList>
            <person name="Nnadi N.E."/>
            <person name="Vos R."/>
            <person name="Hasami M.H."/>
            <person name="Devisetty U.K."/>
            <person name="Aguiy J.C."/>
        </authorList>
    </citation>
    <scope>NUCLEOTIDE SEQUENCE [LARGE SCALE GENOMIC DNA]</scope>
    <source>
        <strain evidence="2">JCA_2017</strain>
    </source>
</reference>
<dbReference type="PROSITE" id="PS50994">
    <property type="entry name" value="INTEGRASE"/>
    <property type="match status" value="1"/>
</dbReference>
<protein>
    <recommendedName>
        <fullName evidence="1">Integrase catalytic domain-containing protein</fullName>
    </recommendedName>
</protein>
<feature type="non-terminal residue" evidence="2">
    <location>
        <position position="1"/>
    </location>
</feature>
<organism evidence="2 3">
    <name type="scientific">Mucuna pruriens</name>
    <name type="common">Velvet bean</name>
    <name type="synonym">Dolichos pruriens</name>
    <dbReference type="NCBI Taxonomy" id="157652"/>
    <lineage>
        <taxon>Eukaryota</taxon>
        <taxon>Viridiplantae</taxon>
        <taxon>Streptophyta</taxon>
        <taxon>Embryophyta</taxon>
        <taxon>Tracheophyta</taxon>
        <taxon>Spermatophyta</taxon>
        <taxon>Magnoliopsida</taxon>
        <taxon>eudicotyledons</taxon>
        <taxon>Gunneridae</taxon>
        <taxon>Pentapetalae</taxon>
        <taxon>rosids</taxon>
        <taxon>fabids</taxon>
        <taxon>Fabales</taxon>
        <taxon>Fabaceae</taxon>
        <taxon>Papilionoideae</taxon>
        <taxon>50 kb inversion clade</taxon>
        <taxon>NPAAA clade</taxon>
        <taxon>indigoferoid/millettioid clade</taxon>
        <taxon>Phaseoleae</taxon>
        <taxon>Mucuna</taxon>
    </lineage>
</organism>
<keyword evidence="3" id="KW-1185">Reference proteome</keyword>
<sequence length="154" mass="17622">MDPVEQLERFETVGSTGPRFSLTHILLSQLAISHENSYILLVVEYVSRWVEAKATRDNDAKTALINDLGNHFYNRTMAILLEKYGVVHRISTTYHPQTNGQAEVFNKKIKNLPDSIGMSPYRIVFGKACHLSVEIEQRTYWVVKKCNMAYDQAS</sequence>
<dbReference type="EMBL" id="QJKJ01005192">
    <property type="protein sequence ID" value="RDX91150.1"/>
    <property type="molecule type" value="Genomic_DNA"/>
</dbReference>
<feature type="domain" description="Integrase catalytic" evidence="1">
    <location>
        <begin position="1"/>
        <end position="111"/>
    </location>
</feature>
<accession>A0A371GKT9</accession>
<comment type="caution">
    <text evidence="2">The sequence shown here is derived from an EMBL/GenBank/DDBJ whole genome shotgun (WGS) entry which is preliminary data.</text>
</comment>
<dbReference type="Proteomes" id="UP000257109">
    <property type="component" value="Unassembled WGS sequence"/>
</dbReference>
<dbReference type="PANTHER" id="PTHR47266">
    <property type="entry name" value="ENDONUCLEASE-RELATED"/>
    <property type="match status" value="1"/>
</dbReference>
<dbReference type="OrthoDB" id="1903608at2759"/>
<dbReference type="InterPro" id="IPR001584">
    <property type="entry name" value="Integrase_cat-core"/>
</dbReference>
<name>A0A371GKT9_MUCPR</name>
<dbReference type="InterPro" id="IPR052160">
    <property type="entry name" value="Gypsy_RT_Integrase-like"/>
</dbReference>
<proteinExistence type="predicted"/>
<evidence type="ECO:0000259" key="1">
    <source>
        <dbReference type="PROSITE" id="PS50994"/>
    </source>
</evidence>
<dbReference type="InterPro" id="IPR012337">
    <property type="entry name" value="RNaseH-like_sf"/>
</dbReference>
<evidence type="ECO:0000313" key="3">
    <source>
        <dbReference type="Proteomes" id="UP000257109"/>
    </source>
</evidence>
<dbReference type="SUPFAM" id="SSF53098">
    <property type="entry name" value="Ribonuclease H-like"/>
    <property type="match status" value="1"/>
</dbReference>